<keyword evidence="3" id="KW-0285">Flavoprotein</keyword>
<name>A0A9N9U7F2_9HYPO</name>
<dbReference type="OrthoDB" id="66881at2759"/>
<keyword evidence="5" id="KW-0521">NADP</keyword>
<reference evidence="8" key="1">
    <citation type="submission" date="2021-10" db="EMBL/GenBank/DDBJ databases">
        <authorList>
            <person name="Piombo E."/>
        </authorList>
    </citation>
    <scope>NUCLEOTIDE SEQUENCE</scope>
</reference>
<dbReference type="EMBL" id="CABFNO020001297">
    <property type="protein sequence ID" value="CAG9977402.1"/>
    <property type="molecule type" value="Genomic_DNA"/>
</dbReference>
<dbReference type="InterPro" id="IPR020946">
    <property type="entry name" value="Flavin_mOase-like"/>
</dbReference>
<gene>
    <name evidence="8" type="ORF">CBYS24578_00018524</name>
</gene>
<protein>
    <recommendedName>
        <fullName evidence="10">FAD/NAD(P)-binding domain-containing protein</fullName>
    </recommendedName>
</protein>
<dbReference type="Proteomes" id="UP000754883">
    <property type="component" value="Unassembled WGS sequence"/>
</dbReference>
<comment type="similarity">
    <text evidence="2">Belongs to the FAD-binding monooxygenase family.</text>
</comment>
<dbReference type="Pfam" id="PF00743">
    <property type="entry name" value="FMO-like"/>
    <property type="match status" value="1"/>
</dbReference>
<evidence type="ECO:0000256" key="4">
    <source>
        <dbReference type="ARBA" id="ARBA00022827"/>
    </source>
</evidence>
<dbReference type="Gene3D" id="3.50.50.60">
    <property type="entry name" value="FAD/NAD(P)-binding domain"/>
    <property type="match status" value="2"/>
</dbReference>
<dbReference type="GO" id="GO:0004499">
    <property type="term" value="F:N,N-dimethylaniline monooxygenase activity"/>
    <property type="evidence" value="ECO:0007669"/>
    <property type="project" value="InterPro"/>
</dbReference>
<evidence type="ECO:0000256" key="1">
    <source>
        <dbReference type="ARBA" id="ARBA00001974"/>
    </source>
</evidence>
<evidence type="ECO:0000313" key="8">
    <source>
        <dbReference type="EMBL" id="CAG9977402.1"/>
    </source>
</evidence>
<evidence type="ECO:0000256" key="2">
    <source>
        <dbReference type="ARBA" id="ARBA00010139"/>
    </source>
</evidence>
<evidence type="ECO:0008006" key="10">
    <source>
        <dbReference type="Google" id="ProtNLM"/>
    </source>
</evidence>
<proteinExistence type="inferred from homology"/>
<dbReference type="GO" id="GO:0050661">
    <property type="term" value="F:NADP binding"/>
    <property type="evidence" value="ECO:0007669"/>
    <property type="project" value="InterPro"/>
</dbReference>
<evidence type="ECO:0000313" key="9">
    <source>
        <dbReference type="Proteomes" id="UP000754883"/>
    </source>
</evidence>
<dbReference type="GO" id="GO:0050660">
    <property type="term" value="F:flavin adenine dinucleotide binding"/>
    <property type="evidence" value="ECO:0007669"/>
    <property type="project" value="InterPro"/>
</dbReference>
<dbReference type="InterPro" id="IPR050775">
    <property type="entry name" value="FAD-binding_Monooxygenases"/>
</dbReference>
<dbReference type="PANTHER" id="PTHR43098">
    <property type="entry name" value="L-ORNITHINE N(5)-MONOOXYGENASE-RELATED"/>
    <property type="match status" value="1"/>
</dbReference>
<evidence type="ECO:0000256" key="7">
    <source>
        <dbReference type="ARBA" id="ARBA00023033"/>
    </source>
</evidence>
<dbReference type="SUPFAM" id="SSF51905">
    <property type="entry name" value="FAD/NAD(P)-binding domain"/>
    <property type="match status" value="2"/>
</dbReference>
<keyword evidence="4" id="KW-0274">FAD</keyword>
<evidence type="ECO:0000256" key="6">
    <source>
        <dbReference type="ARBA" id="ARBA00023002"/>
    </source>
</evidence>
<keyword evidence="9" id="KW-1185">Reference proteome</keyword>
<dbReference type="AlphaFoldDB" id="A0A9N9U7F2"/>
<organism evidence="8 9">
    <name type="scientific">Clonostachys byssicola</name>
    <dbReference type="NCBI Taxonomy" id="160290"/>
    <lineage>
        <taxon>Eukaryota</taxon>
        <taxon>Fungi</taxon>
        <taxon>Dikarya</taxon>
        <taxon>Ascomycota</taxon>
        <taxon>Pezizomycotina</taxon>
        <taxon>Sordariomycetes</taxon>
        <taxon>Hypocreomycetidae</taxon>
        <taxon>Hypocreales</taxon>
        <taxon>Bionectriaceae</taxon>
        <taxon>Clonostachys</taxon>
    </lineage>
</organism>
<evidence type="ECO:0000256" key="3">
    <source>
        <dbReference type="ARBA" id="ARBA00022630"/>
    </source>
</evidence>
<accession>A0A9N9U7F2</accession>
<dbReference type="InterPro" id="IPR036188">
    <property type="entry name" value="FAD/NAD-bd_sf"/>
</dbReference>
<dbReference type="PANTHER" id="PTHR43098:SF3">
    <property type="entry name" value="L-ORNITHINE N(5)-MONOOXYGENASE-RELATED"/>
    <property type="match status" value="1"/>
</dbReference>
<sequence>MTESVSNSNNTSPKPDFDCLIVGAGFSGIYLLERLRELGYGCRIFEAGVDLGGVWHWNRYPGARVDSPIPVYELSFERVWKEWTWSETYPSADELRSYFNHVDNMLHIKKDVDFNKRVIGAQYNVHDCKWYITAEDGSTTTSRFFLVCAGFAAKTFIPDFKGLDVFKGEIHHSSAWPEQGVDVKGKRVGIIGTGSTGVQITQEWAKSAKSTVVFQRTPNVALPMRQSSVTAEEQNNKKPGYPEFFDRRQQTYGGQAMERWHKKVFDDTAQDREAFFERRWEQGGFGFWISNYRDIFTDLKANREAYDFWARKTRARIHNPAKRDILAPVEPPHPFGTKRPSLEQDYFDVLDRSNVQIVNVKQDKIVEVTADGIITASGSFFPLDAIALATGYDAVTGSMTNMGLRSVDGVSLAEEWKNGASTYLGLARRGYPNMFFTYSVHAPTAFSNGPSCIEAQGNWIVDAILKMDATGIVSIEPTAEAEREWKDKVTTLSDRTLFPLADSWYMGGNIPGKPREQLNYLGGLNVYEQECRKALENWDGFITSQR</sequence>
<evidence type="ECO:0000256" key="5">
    <source>
        <dbReference type="ARBA" id="ARBA00022857"/>
    </source>
</evidence>
<keyword evidence="6" id="KW-0560">Oxidoreductase</keyword>
<comment type="caution">
    <text evidence="8">The sequence shown here is derived from an EMBL/GenBank/DDBJ whole genome shotgun (WGS) entry which is preliminary data.</text>
</comment>
<comment type="cofactor">
    <cofactor evidence="1">
        <name>FAD</name>
        <dbReference type="ChEBI" id="CHEBI:57692"/>
    </cofactor>
</comment>
<keyword evidence="7" id="KW-0503">Monooxygenase</keyword>